<dbReference type="Pfam" id="PF21529">
    <property type="entry name" value="GLV1-2"/>
    <property type="match status" value="1"/>
</dbReference>
<feature type="non-terminal residue" evidence="2">
    <location>
        <position position="1"/>
    </location>
</feature>
<protein>
    <submittedName>
        <fullName evidence="2">Uncharacterized protein</fullName>
    </submittedName>
</protein>
<sequence>KRLISIMMPLLFSSSSYLSFFLLLVIIIIYFPSHPSIARKSLPNKAVLEELYFSYDSSRLENMSPKGIAKRSIQDFQKENNYDTKVTFSGSEMIGSDLSLSALPHAVRLLKAAKTKGARWSTTHEIHMASKSGNKKNLYGDIIEMDYDPPHRKPPIHN</sequence>
<dbReference type="EMBL" id="JBJKTR010000003">
    <property type="protein sequence ID" value="KAL3373483.1"/>
    <property type="molecule type" value="Genomic_DNA"/>
</dbReference>
<keyword evidence="3" id="KW-1185">Reference proteome</keyword>
<name>A0ABD2UXA4_9SOLN</name>
<dbReference type="AlphaFoldDB" id="A0ABD2UXA4"/>
<accession>A0ABD2UXA4</accession>
<evidence type="ECO:0000313" key="3">
    <source>
        <dbReference type="Proteomes" id="UP001627284"/>
    </source>
</evidence>
<evidence type="ECO:0000256" key="1">
    <source>
        <dbReference type="SAM" id="Phobius"/>
    </source>
</evidence>
<proteinExistence type="predicted"/>
<evidence type="ECO:0000313" key="2">
    <source>
        <dbReference type="EMBL" id="KAL3373483.1"/>
    </source>
</evidence>
<comment type="caution">
    <text evidence="2">The sequence shown here is derived from an EMBL/GenBank/DDBJ whole genome shotgun (WGS) entry which is preliminary data.</text>
</comment>
<organism evidence="2 3">
    <name type="scientific">Solanum stoloniferum</name>
    <dbReference type="NCBI Taxonomy" id="62892"/>
    <lineage>
        <taxon>Eukaryota</taxon>
        <taxon>Viridiplantae</taxon>
        <taxon>Streptophyta</taxon>
        <taxon>Embryophyta</taxon>
        <taxon>Tracheophyta</taxon>
        <taxon>Spermatophyta</taxon>
        <taxon>Magnoliopsida</taxon>
        <taxon>eudicotyledons</taxon>
        <taxon>Gunneridae</taxon>
        <taxon>Pentapetalae</taxon>
        <taxon>asterids</taxon>
        <taxon>lamiids</taxon>
        <taxon>Solanales</taxon>
        <taxon>Solanaceae</taxon>
        <taxon>Solanoideae</taxon>
        <taxon>Solaneae</taxon>
        <taxon>Solanum</taxon>
    </lineage>
</organism>
<keyword evidence="1" id="KW-0812">Transmembrane</keyword>
<reference evidence="2 3" key="1">
    <citation type="submission" date="2024-05" db="EMBL/GenBank/DDBJ databases">
        <title>De novo assembly of an allotetraploid wild potato.</title>
        <authorList>
            <person name="Hosaka A.J."/>
        </authorList>
    </citation>
    <scope>NUCLEOTIDE SEQUENCE [LARGE SCALE GENOMIC DNA]</scope>
    <source>
        <tissue evidence="2">Young leaves</tissue>
    </source>
</reference>
<dbReference type="Proteomes" id="UP001627284">
    <property type="component" value="Unassembled WGS sequence"/>
</dbReference>
<feature type="transmembrane region" description="Helical" evidence="1">
    <location>
        <begin position="6"/>
        <end position="31"/>
    </location>
</feature>
<keyword evidence="1" id="KW-0472">Membrane</keyword>
<dbReference type="InterPro" id="IPR049306">
    <property type="entry name" value="GLV1-2"/>
</dbReference>
<gene>
    <name evidence="2" type="ORF">AABB24_005461</name>
</gene>
<keyword evidence="1" id="KW-1133">Transmembrane helix</keyword>